<evidence type="ECO:0000259" key="1">
    <source>
        <dbReference type="PROSITE" id="PS51154"/>
    </source>
</evidence>
<dbReference type="InterPro" id="IPR002589">
    <property type="entry name" value="Macro_dom"/>
</dbReference>
<proteinExistence type="predicted"/>
<dbReference type="GO" id="GO:0061463">
    <property type="term" value="F:O-acetyl-ADP-ribose deacetylase activity"/>
    <property type="evidence" value="ECO:0007669"/>
    <property type="project" value="UniProtKB-EC"/>
</dbReference>
<dbReference type="Proteomes" id="UP001310692">
    <property type="component" value="Unassembled WGS sequence"/>
</dbReference>
<evidence type="ECO:0000313" key="2">
    <source>
        <dbReference type="EMBL" id="MEE2566295.1"/>
    </source>
</evidence>
<gene>
    <name evidence="2" type="ORF">V0U35_06340</name>
</gene>
<dbReference type="PANTHER" id="PTHR11106:SF27">
    <property type="entry name" value="MACRO DOMAIN-CONTAINING PROTEIN"/>
    <property type="match status" value="1"/>
</dbReference>
<keyword evidence="2" id="KW-0378">Hydrolase</keyword>
<dbReference type="PROSITE" id="PS51154">
    <property type="entry name" value="MACRO"/>
    <property type="match status" value="1"/>
</dbReference>
<dbReference type="SMART" id="SM00506">
    <property type="entry name" value="A1pp"/>
    <property type="match status" value="1"/>
</dbReference>
<dbReference type="EMBL" id="JAZDRO010000002">
    <property type="protein sequence ID" value="MEE2566295.1"/>
    <property type="molecule type" value="Genomic_DNA"/>
</dbReference>
<dbReference type="CDD" id="cd02908">
    <property type="entry name" value="Macro_OAADPr_deacetylase"/>
    <property type="match status" value="1"/>
</dbReference>
<name>A0ABU7LZ79_9PROT</name>
<sequence>MAIPAIIVIETSIIDLEVDAIVNAANRSLLGGGGVDGVIHRAAGPGLLEECRTLGGCETGDAKITAAYQLKSRHIIHTVGPIWQGGDNDEAALLASCYRNSLFLADNHSCRSIAFPAISTGAYSFPIDEAAEVAVMAVRNTLPDLKVIQDIYFACMGRRALGAFRRALEKQ</sequence>
<dbReference type="Pfam" id="PF01661">
    <property type="entry name" value="Macro"/>
    <property type="match status" value="1"/>
</dbReference>
<reference evidence="2 3" key="1">
    <citation type="submission" date="2024-01" db="EMBL/GenBank/DDBJ databases">
        <title>Hyphobacterium bacterium isolated from marine sediment.</title>
        <authorList>
            <person name="Zhao S."/>
        </authorList>
    </citation>
    <scope>NUCLEOTIDE SEQUENCE [LARGE SCALE GENOMIC DNA]</scope>
    <source>
        <strain evidence="2 3">Y60-23</strain>
    </source>
</reference>
<dbReference type="PANTHER" id="PTHR11106">
    <property type="entry name" value="GANGLIOSIDE INDUCED DIFFERENTIATION ASSOCIATED PROTEIN 2-RELATED"/>
    <property type="match status" value="1"/>
</dbReference>
<protein>
    <submittedName>
        <fullName evidence="2">O-acetyl-ADP-ribose deacetylase</fullName>
        <ecNumber evidence="2">3.1.1.106</ecNumber>
    </submittedName>
</protein>
<feature type="domain" description="Macro" evidence="1">
    <location>
        <begin position="1"/>
        <end position="171"/>
    </location>
</feature>
<evidence type="ECO:0000313" key="3">
    <source>
        <dbReference type="Proteomes" id="UP001310692"/>
    </source>
</evidence>
<dbReference type="Gene3D" id="3.40.220.10">
    <property type="entry name" value="Leucine Aminopeptidase, subunit E, domain 1"/>
    <property type="match status" value="1"/>
</dbReference>
<comment type="caution">
    <text evidence="2">The sequence shown here is derived from an EMBL/GenBank/DDBJ whole genome shotgun (WGS) entry which is preliminary data.</text>
</comment>
<dbReference type="EC" id="3.1.1.106" evidence="2"/>
<organism evidence="2 3">
    <name type="scientific">Hyphobacterium marinum</name>
    <dbReference type="NCBI Taxonomy" id="3116574"/>
    <lineage>
        <taxon>Bacteria</taxon>
        <taxon>Pseudomonadati</taxon>
        <taxon>Pseudomonadota</taxon>
        <taxon>Alphaproteobacteria</taxon>
        <taxon>Maricaulales</taxon>
        <taxon>Maricaulaceae</taxon>
        <taxon>Hyphobacterium</taxon>
    </lineage>
</organism>
<dbReference type="NCBIfam" id="NF001664">
    <property type="entry name" value="PRK00431.1-6"/>
    <property type="match status" value="1"/>
</dbReference>
<dbReference type="InterPro" id="IPR043472">
    <property type="entry name" value="Macro_dom-like"/>
</dbReference>
<dbReference type="SUPFAM" id="SSF52949">
    <property type="entry name" value="Macro domain-like"/>
    <property type="match status" value="1"/>
</dbReference>
<keyword evidence="3" id="KW-1185">Reference proteome</keyword>
<accession>A0ABU7LZ79</accession>
<dbReference type="RefSeq" id="WP_330195835.1">
    <property type="nucleotide sequence ID" value="NZ_JAZDRO010000002.1"/>
</dbReference>